<proteinExistence type="predicted"/>
<comment type="caution">
    <text evidence="1">The sequence shown here is derived from an EMBL/GenBank/DDBJ whole genome shotgun (WGS) entry which is preliminary data.</text>
</comment>
<evidence type="ECO:0000313" key="2">
    <source>
        <dbReference type="Proteomes" id="UP000601099"/>
    </source>
</evidence>
<sequence>MRKVILSVLAGIIFGVLASTFLSKRLGSKPIPEGYVCVIVKNQSKRPIKLLTLKHERGSIEVKGLQQGEQTNVIFKSPGENAYSVIAKFESGSTVASRKEYIEGGYRRVNTIFTDTIRLERNAY</sequence>
<organism evidence="1 2">
    <name type="scientific">Hymenobacter guriensis</name>
    <dbReference type="NCBI Taxonomy" id="2793065"/>
    <lineage>
        <taxon>Bacteria</taxon>
        <taxon>Pseudomonadati</taxon>
        <taxon>Bacteroidota</taxon>
        <taxon>Cytophagia</taxon>
        <taxon>Cytophagales</taxon>
        <taxon>Hymenobacteraceae</taxon>
        <taxon>Hymenobacter</taxon>
    </lineage>
</organism>
<dbReference type="Proteomes" id="UP000601099">
    <property type="component" value="Unassembled WGS sequence"/>
</dbReference>
<name>A0ABS0L254_9BACT</name>
<protein>
    <recommendedName>
        <fullName evidence="3">DUF4198 domain-containing protein</fullName>
    </recommendedName>
</protein>
<reference evidence="1 2" key="1">
    <citation type="submission" date="2020-11" db="EMBL/GenBank/DDBJ databases">
        <title>Hymenobacter sp.</title>
        <authorList>
            <person name="Kim M.K."/>
        </authorList>
    </citation>
    <scope>NUCLEOTIDE SEQUENCE [LARGE SCALE GENOMIC DNA]</scope>
    <source>
        <strain evidence="1 2">BT594</strain>
    </source>
</reference>
<evidence type="ECO:0000313" key="1">
    <source>
        <dbReference type="EMBL" id="MBG8554055.1"/>
    </source>
</evidence>
<keyword evidence="2" id="KW-1185">Reference proteome</keyword>
<dbReference type="EMBL" id="JADWYK010000005">
    <property type="protein sequence ID" value="MBG8554055.1"/>
    <property type="molecule type" value="Genomic_DNA"/>
</dbReference>
<accession>A0ABS0L254</accession>
<evidence type="ECO:0008006" key="3">
    <source>
        <dbReference type="Google" id="ProtNLM"/>
    </source>
</evidence>
<dbReference type="RefSeq" id="WP_196955074.1">
    <property type="nucleotide sequence ID" value="NZ_JADWYK010000005.1"/>
</dbReference>
<gene>
    <name evidence="1" type="ORF">I5L79_10890</name>
</gene>